<dbReference type="SMART" id="SM00710">
    <property type="entry name" value="PbH1"/>
    <property type="match status" value="5"/>
</dbReference>
<dbReference type="EMBL" id="JAQOMS010000002">
    <property type="protein sequence ID" value="MDC2887951.1"/>
    <property type="molecule type" value="Genomic_DNA"/>
</dbReference>
<proteinExistence type="predicted"/>
<protein>
    <submittedName>
        <fullName evidence="2">Right-handed parallel beta-helix repeat-containing protein</fullName>
    </submittedName>
</protein>
<keyword evidence="3" id="KW-1185">Reference proteome</keyword>
<accession>A0ABT5F957</accession>
<gene>
    <name evidence="2" type="ORF">PN838_02785</name>
</gene>
<feature type="domain" description="Right handed beta helix" evidence="1">
    <location>
        <begin position="8"/>
        <end position="135"/>
    </location>
</feature>
<dbReference type="InterPro" id="IPR022442">
    <property type="entry name" value="SO_2930-like_dom"/>
</dbReference>
<dbReference type="InterPro" id="IPR006626">
    <property type="entry name" value="PbH1"/>
</dbReference>
<name>A0ABT5F957_9GAMM</name>
<dbReference type="Pfam" id="PF13229">
    <property type="entry name" value="Beta_helix"/>
    <property type="match status" value="1"/>
</dbReference>
<evidence type="ECO:0000259" key="1">
    <source>
        <dbReference type="Pfam" id="PF13229"/>
    </source>
</evidence>
<dbReference type="InterPro" id="IPR011050">
    <property type="entry name" value="Pectin_lyase_fold/virulence"/>
</dbReference>
<dbReference type="InterPro" id="IPR039448">
    <property type="entry name" value="Beta_helix"/>
</dbReference>
<dbReference type="NCBIfam" id="TIGR03805">
    <property type="entry name" value="beta_helix_1"/>
    <property type="match status" value="1"/>
</dbReference>
<dbReference type="Proteomes" id="UP001528411">
    <property type="component" value="Unassembled WGS sequence"/>
</dbReference>
<reference evidence="2 3" key="1">
    <citation type="submission" date="2023-01" db="EMBL/GenBank/DDBJ databases">
        <title>Psychrosphaera sp. nov., isolated from marine algae.</title>
        <authorList>
            <person name="Bayburt H."/>
            <person name="Choi B.J."/>
            <person name="Kim J.M."/>
            <person name="Choi D.G."/>
            <person name="Jeon C.O."/>
        </authorList>
    </citation>
    <scope>NUCLEOTIDE SEQUENCE [LARGE SCALE GENOMIC DNA]</scope>
    <source>
        <strain evidence="2 3">G1-22</strain>
    </source>
</reference>
<dbReference type="Gene3D" id="2.160.20.10">
    <property type="entry name" value="Single-stranded right-handed beta-helix, Pectin lyase-like"/>
    <property type="match status" value="1"/>
</dbReference>
<dbReference type="SUPFAM" id="SSF51126">
    <property type="entry name" value="Pectin lyase-like"/>
    <property type="match status" value="2"/>
</dbReference>
<organism evidence="2 3">
    <name type="scientific">Psychrosphaera algicola</name>
    <dbReference type="NCBI Taxonomy" id="3023714"/>
    <lineage>
        <taxon>Bacteria</taxon>
        <taxon>Pseudomonadati</taxon>
        <taxon>Pseudomonadota</taxon>
        <taxon>Gammaproteobacteria</taxon>
        <taxon>Alteromonadales</taxon>
        <taxon>Pseudoalteromonadaceae</taxon>
        <taxon>Psychrosphaera</taxon>
    </lineage>
</organism>
<comment type="caution">
    <text evidence="2">The sequence shown here is derived from an EMBL/GenBank/DDBJ whole genome shotgun (WGS) entry which is preliminary data.</text>
</comment>
<dbReference type="InterPro" id="IPR012334">
    <property type="entry name" value="Pectin_lyas_fold"/>
</dbReference>
<dbReference type="RefSeq" id="WP_272182500.1">
    <property type="nucleotide sequence ID" value="NZ_JAQOMS010000002.1"/>
</dbReference>
<evidence type="ECO:0000313" key="2">
    <source>
        <dbReference type="EMBL" id="MDC2887951.1"/>
    </source>
</evidence>
<sequence length="503" mass="53492">MEDSFSYGSADAGVYVGQSEKIVVRNNFAVANVAGIEIENSKDADVYSNYAFMNTAGILIFDLPIGNNHYGDGTRIFNNVSIANNTENFANASANPAGVHIAPPGSGIIVLASRNVEIFDNDISGNDSYAIAIASYFLAEQDFTKYADPNQLGGVIANGWKPVPRGINVHDNRIAETGGNPNGALLEDPSLPIIDGFVGINGLMPAILYDGLGQNLAENSILQPMGELPFRANEQICATNNGGATVGELFDHTTASNAFAIMQGNGFPSFEIDLTGESLLNCQLTELPVYTVKFDGVEMGCGVDDMGEVCTAATPAPTRVDELTIAVPDNAYPMIADSDTAFYYGLDEMAVTIPDGAIMLDFTTPSDGNSATYPIEAVLEALDTADQAATAPTHAVLVMPEGRFVLDQTFNIDLADYSNLSAVTIMGHGIDKTILDYKGASVAKDGFLISNGANLELAHFSVLDSNNNAIKVTKTDGVYMHHVGTIWPIVFQTKTMARMVYIL</sequence>
<evidence type="ECO:0000313" key="3">
    <source>
        <dbReference type="Proteomes" id="UP001528411"/>
    </source>
</evidence>